<comment type="caution">
    <text evidence="2">The sequence shown here is derived from an EMBL/GenBank/DDBJ whole genome shotgun (WGS) entry which is preliminary data.</text>
</comment>
<keyword evidence="3" id="KW-1185">Reference proteome</keyword>
<dbReference type="Pfam" id="PF03235">
    <property type="entry name" value="GmrSD_N"/>
    <property type="match status" value="1"/>
</dbReference>
<proteinExistence type="predicted"/>
<dbReference type="AlphaFoldDB" id="A0A7W6HSR3"/>
<evidence type="ECO:0000259" key="1">
    <source>
        <dbReference type="Pfam" id="PF03235"/>
    </source>
</evidence>
<name>A0A7W6HSR3_9BACT</name>
<dbReference type="InterPro" id="IPR004919">
    <property type="entry name" value="GmrSD_N"/>
</dbReference>
<dbReference type="Proteomes" id="UP000546007">
    <property type="component" value="Unassembled WGS sequence"/>
</dbReference>
<dbReference type="EMBL" id="JACIES010000001">
    <property type="protein sequence ID" value="MBB4024280.1"/>
    <property type="molecule type" value="Genomic_DNA"/>
</dbReference>
<evidence type="ECO:0000313" key="3">
    <source>
        <dbReference type="Proteomes" id="UP000546007"/>
    </source>
</evidence>
<accession>A0A7W6HSR3</accession>
<dbReference type="RefSeq" id="WP_167513907.1">
    <property type="nucleotide sequence ID" value="NZ_AP028155.1"/>
</dbReference>
<protein>
    <recommendedName>
        <fullName evidence="1">GmrSD restriction endonucleases N-terminal domain-containing protein</fullName>
    </recommendedName>
</protein>
<sequence>MAQNDSRKTLQILFEEEKYEYIYIPRIQRDYAQGRIDGEATVIRDNILDDVASRKPLSWGIIFGVSEERDLEDGSKKKCFIPIDGQQRLTTLYLLALYGEKKHSVPFGYLTGFNYETRSASRDFLSALVENWYGEKEEGEDLKEHILNQGWFLNYWALDPTVDAVLNMLNAIDSGFKESPEVFQNLDRISFEFLDLNSLNLNETLYLKMNSRGKKLSQFDRIKSEIDKILPDDVVENYDCCFSLYEDETSHLETLSTFAEKWRYCIDREWSNLFWDRTTHNFDIPLLAFLSNWLIVCAGEKYRYIDDLVALNYKNKDFFLPWKFFGGFLNDTNVKKYFEEIASLLNKLCHNHRNIEIVKELISIPTSYPQRALQFGLLSFHGNDYSSEEFKEWKRFIYNYSVNVVSDKESFFAFINRIRNDFASYSTNILPRLAILHEQKGNEPNMQLREEYFKAKILLHNSELSAMIREAEQHPMLNGRLRPLLVDGDNFDETGFAIIWSNFKKWFGDDGDALVFKEDDAGSLHKRSAFARAFTKQVVRQNQFFNDWRVLDFAAGTLKDRLQRDRFNKIFRSCLMSDNLDDIEKLECENENEIEFIQAKETLLQPSVIEGILKWSIGSRLRFRWYHNSRCFYPENGKNSGDRIGIDRLNDSPGWDRNRNHTLAYLQSKSYIIDAMPVSDDESVALWWGSDIRLYHSEYPDIILWWNEDYNLGIINKETYKWIKRREPIEGKNPNFMFGTVGMNEDEIEHEIDTLIKDYLEEQNEHLIERE</sequence>
<reference evidence="2 3" key="1">
    <citation type="submission" date="2020-08" db="EMBL/GenBank/DDBJ databases">
        <title>Genomic Encyclopedia of Type Strains, Phase IV (KMG-IV): sequencing the most valuable type-strain genomes for metagenomic binning, comparative biology and taxonomic classification.</title>
        <authorList>
            <person name="Goeker M."/>
        </authorList>
    </citation>
    <scope>NUCLEOTIDE SEQUENCE [LARGE SCALE GENOMIC DNA]</scope>
    <source>
        <strain evidence="2 3">DSM 105721</strain>
    </source>
</reference>
<organism evidence="2 3">
    <name type="scientific">Butyricimonas faecihominis</name>
    <dbReference type="NCBI Taxonomy" id="1472416"/>
    <lineage>
        <taxon>Bacteria</taxon>
        <taxon>Pseudomonadati</taxon>
        <taxon>Bacteroidota</taxon>
        <taxon>Bacteroidia</taxon>
        <taxon>Bacteroidales</taxon>
        <taxon>Odoribacteraceae</taxon>
        <taxon>Butyricimonas</taxon>
    </lineage>
</organism>
<feature type="domain" description="GmrSD restriction endonucleases N-terminal" evidence="1">
    <location>
        <begin position="13"/>
        <end position="225"/>
    </location>
</feature>
<gene>
    <name evidence="2" type="ORF">GGR14_000041</name>
</gene>
<dbReference type="GeneID" id="93100500"/>
<evidence type="ECO:0000313" key="2">
    <source>
        <dbReference type="EMBL" id="MBB4024280.1"/>
    </source>
</evidence>